<protein>
    <recommendedName>
        <fullName evidence="3">Retrovirus-related Pol polyprotein from transposon TNT 1-94</fullName>
    </recommendedName>
</protein>
<dbReference type="AlphaFoldDB" id="A0A4C1XN30"/>
<dbReference type="OrthoDB" id="7920740at2759"/>
<dbReference type="Pfam" id="PF14223">
    <property type="entry name" value="Retrotran_gag_2"/>
    <property type="match status" value="1"/>
</dbReference>
<name>A0A4C1XN30_EUMVA</name>
<dbReference type="EMBL" id="BGZK01000874">
    <property type="protein sequence ID" value="GBP63625.1"/>
    <property type="molecule type" value="Genomic_DNA"/>
</dbReference>
<evidence type="ECO:0000313" key="1">
    <source>
        <dbReference type="EMBL" id="GBP63625.1"/>
    </source>
</evidence>
<accession>A0A4C1XN30</accession>
<evidence type="ECO:0008006" key="3">
    <source>
        <dbReference type="Google" id="ProtNLM"/>
    </source>
</evidence>
<sequence length="106" mass="12073">MPEAMCEADMKKAKAKLVMTIDSSLYALIKNEITVLDVWNKLKQLFDDNGHQRKISLLRTLISIRLESSDSMTSYVSQVVETAQKLKGTDFEAYSVWAIRKYGVKP</sequence>
<evidence type="ECO:0000313" key="2">
    <source>
        <dbReference type="Proteomes" id="UP000299102"/>
    </source>
</evidence>
<proteinExistence type="predicted"/>
<reference evidence="1 2" key="1">
    <citation type="journal article" date="2019" name="Commun. Biol.">
        <title>The bagworm genome reveals a unique fibroin gene that provides high tensile strength.</title>
        <authorList>
            <person name="Kono N."/>
            <person name="Nakamura H."/>
            <person name="Ohtoshi R."/>
            <person name="Tomita M."/>
            <person name="Numata K."/>
            <person name="Arakawa K."/>
        </authorList>
    </citation>
    <scope>NUCLEOTIDE SEQUENCE [LARGE SCALE GENOMIC DNA]</scope>
</reference>
<organism evidence="1 2">
    <name type="scientific">Eumeta variegata</name>
    <name type="common">Bagworm moth</name>
    <name type="synonym">Eumeta japonica</name>
    <dbReference type="NCBI Taxonomy" id="151549"/>
    <lineage>
        <taxon>Eukaryota</taxon>
        <taxon>Metazoa</taxon>
        <taxon>Ecdysozoa</taxon>
        <taxon>Arthropoda</taxon>
        <taxon>Hexapoda</taxon>
        <taxon>Insecta</taxon>
        <taxon>Pterygota</taxon>
        <taxon>Neoptera</taxon>
        <taxon>Endopterygota</taxon>
        <taxon>Lepidoptera</taxon>
        <taxon>Glossata</taxon>
        <taxon>Ditrysia</taxon>
        <taxon>Tineoidea</taxon>
        <taxon>Psychidae</taxon>
        <taxon>Oiketicinae</taxon>
        <taxon>Eumeta</taxon>
    </lineage>
</organism>
<gene>
    <name evidence="1" type="ORF">EVAR_54455_1</name>
</gene>
<comment type="caution">
    <text evidence="1">The sequence shown here is derived from an EMBL/GenBank/DDBJ whole genome shotgun (WGS) entry which is preliminary data.</text>
</comment>
<dbReference type="Proteomes" id="UP000299102">
    <property type="component" value="Unassembled WGS sequence"/>
</dbReference>
<keyword evidence="2" id="KW-1185">Reference proteome</keyword>